<reference evidence="2 3" key="1">
    <citation type="submission" date="2013-07" db="EMBL/GenBank/DDBJ databases">
        <title>Thalassospira permensis NBRC 106175 Genome Sequencing.</title>
        <authorList>
            <person name="Lai Q."/>
            <person name="Shao Z."/>
        </authorList>
    </citation>
    <scope>NUCLEOTIDE SEQUENCE [LARGE SCALE GENOMIC DNA]</scope>
    <source>
        <strain evidence="2 3">NBRC 106175</strain>
    </source>
</reference>
<accession>A0ABR4TPE9</accession>
<gene>
    <name evidence="2" type="ORF">SMB34_18095</name>
</gene>
<name>A0ABR4TPE9_9PROT</name>
<keyword evidence="1" id="KW-1133">Transmembrane helix</keyword>
<evidence type="ECO:0000313" key="3">
    <source>
        <dbReference type="Proteomes" id="UP000027463"/>
    </source>
</evidence>
<feature type="transmembrane region" description="Helical" evidence="1">
    <location>
        <begin position="45"/>
        <end position="67"/>
    </location>
</feature>
<organism evidence="2 3">
    <name type="scientific">Thalassospira permensis NBRC 106175</name>
    <dbReference type="NCBI Taxonomy" id="1353532"/>
    <lineage>
        <taxon>Bacteria</taxon>
        <taxon>Pseudomonadati</taxon>
        <taxon>Pseudomonadota</taxon>
        <taxon>Alphaproteobacteria</taxon>
        <taxon>Rhodospirillales</taxon>
        <taxon>Thalassospiraceae</taxon>
        <taxon>Thalassospira</taxon>
    </lineage>
</organism>
<proteinExistence type="predicted"/>
<protein>
    <submittedName>
        <fullName evidence="2">Uncharacterized protein</fullName>
    </submittedName>
</protein>
<comment type="caution">
    <text evidence="2">The sequence shown here is derived from an EMBL/GenBank/DDBJ whole genome shotgun (WGS) entry which is preliminary data.</text>
</comment>
<sequence>MKYLSRLRLAFTGIGMVAVGILWGSAAMVWLSLPGGSPTFMPSNSLLPALAISLAIFGGLGFGAAVLTERWERETLRNRSPDPALPHS</sequence>
<evidence type="ECO:0000256" key="1">
    <source>
        <dbReference type="SAM" id="Phobius"/>
    </source>
</evidence>
<dbReference type="Proteomes" id="UP000027463">
    <property type="component" value="Unassembled WGS sequence"/>
</dbReference>
<dbReference type="RefSeq" id="WP_037989975.1">
    <property type="nucleotide sequence ID" value="NZ_AUNC01000018.1"/>
</dbReference>
<evidence type="ECO:0000313" key="2">
    <source>
        <dbReference type="EMBL" id="KEO56914.1"/>
    </source>
</evidence>
<keyword evidence="1" id="KW-0812">Transmembrane</keyword>
<keyword evidence="1" id="KW-0472">Membrane</keyword>
<keyword evidence="3" id="KW-1185">Reference proteome</keyword>
<dbReference type="EMBL" id="AUNC01000018">
    <property type="protein sequence ID" value="KEO56914.1"/>
    <property type="molecule type" value="Genomic_DNA"/>
</dbReference>
<feature type="transmembrane region" description="Helical" evidence="1">
    <location>
        <begin position="7"/>
        <end position="33"/>
    </location>
</feature>